<evidence type="ECO:0000256" key="3">
    <source>
        <dbReference type="ARBA" id="ARBA00023163"/>
    </source>
</evidence>
<feature type="domain" description="HTH gntR-type" evidence="4">
    <location>
        <begin position="10"/>
        <end position="78"/>
    </location>
</feature>
<keyword evidence="1" id="KW-0805">Transcription regulation</keyword>
<keyword evidence="3" id="KW-0804">Transcription</keyword>
<dbReference type="GO" id="GO:0003700">
    <property type="term" value="F:DNA-binding transcription factor activity"/>
    <property type="evidence" value="ECO:0007669"/>
    <property type="project" value="InterPro"/>
</dbReference>
<dbReference type="GO" id="GO:0045892">
    <property type="term" value="P:negative regulation of DNA-templated transcription"/>
    <property type="evidence" value="ECO:0007669"/>
    <property type="project" value="TreeGrafter"/>
</dbReference>
<evidence type="ECO:0000259" key="4">
    <source>
        <dbReference type="PROSITE" id="PS50949"/>
    </source>
</evidence>
<dbReference type="Gene3D" id="1.10.10.10">
    <property type="entry name" value="Winged helix-like DNA-binding domain superfamily/Winged helix DNA-binding domain"/>
    <property type="match status" value="1"/>
</dbReference>
<dbReference type="AlphaFoldDB" id="A0A9W6SGS2"/>
<keyword evidence="2" id="KW-0238">DNA-binding</keyword>
<protein>
    <submittedName>
        <fullName evidence="5">Transcriptional regulator</fullName>
    </submittedName>
</protein>
<keyword evidence="6" id="KW-1185">Reference proteome</keyword>
<dbReference type="SMART" id="SM00866">
    <property type="entry name" value="UTRA"/>
    <property type="match status" value="1"/>
</dbReference>
<dbReference type="PRINTS" id="PR00035">
    <property type="entry name" value="HTHGNTR"/>
</dbReference>
<dbReference type="InterPro" id="IPR036390">
    <property type="entry name" value="WH_DNA-bd_sf"/>
</dbReference>
<dbReference type="InterPro" id="IPR028978">
    <property type="entry name" value="Chorismate_lyase_/UTRA_dom_sf"/>
</dbReference>
<dbReference type="GO" id="GO:0003677">
    <property type="term" value="F:DNA binding"/>
    <property type="evidence" value="ECO:0007669"/>
    <property type="project" value="UniProtKB-KW"/>
</dbReference>
<dbReference type="RefSeq" id="WP_285661209.1">
    <property type="nucleotide sequence ID" value="NZ_BSTX01000001.1"/>
</dbReference>
<sequence length="256" mass="28265">MSPLDRSSDRAIYRQIADDLRADIRTGAFGPGDRLPSESDLVARYGVNRRTVQHAFGLLIAEGLVYSEHGSGRFVQGRPPVRRLASDRFARRHRRAGQAAFTVDMEQAGRVYDPRNDVEMLDLRVGAPPDRIEDRIGDGPVLIRSRRYIVEGLPLQLATSYVPLDVAEGTAIMSADTGPGGIYARIEENGHRLTRITEDVTVEVAAEGVQRLLRLPVGAPVIHLVRTAYAGERAVEVCDTFMNATAFELSYELPAR</sequence>
<name>A0A9W6SGS2_9ACTN</name>
<dbReference type="Pfam" id="PF00392">
    <property type="entry name" value="GntR"/>
    <property type="match status" value="1"/>
</dbReference>
<reference evidence="5" key="1">
    <citation type="submission" date="2023-03" db="EMBL/GenBank/DDBJ databases">
        <title>Actinorhabdospora filicis NBRC 111898.</title>
        <authorList>
            <person name="Ichikawa N."/>
            <person name="Sato H."/>
            <person name="Tonouchi N."/>
        </authorList>
    </citation>
    <scope>NUCLEOTIDE SEQUENCE</scope>
    <source>
        <strain evidence="5">NBRC 111898</strain>
    </source>
</reference>
<dbReference type="EMBL" id="BSTX01000001">
    <property type="protein sequence ID" value="GLZ76008.1"/>
    <property type="molecule type" value="Genomic_DNA"/>
</dbReference>
<dbReference type="InterPro" id="IPR011663">
    <property type="entry name" value="UTRA"/>
</dbReference>
<dbReference type="InterPro" id="IPR036388">
    <property type="entry name" value="WH-like_DNA-bd_sf"/>
</dbReference>
<dbReference type="Proteomes" id="UP001165079">
    <property type="component" value="Unassembled WGS sequence"/>
</dbReference>
<dbReference type="PROSITE" id="PS50949">
    <property type="entry name" value="HTH_GNTR"/>
    <property type="match status" value="1"/>
</dbReference>
<evidence type="ECO:0000256" key="1">
    <source>
        <dbReference type="ARBA" id="ARBA00023015"/>
    </source>
</evidence>
<dbReference type="Pfam" id="PF07702">
    <property type="entry name" value="UTRA"/>
    <property type="match status" value="1"/>
</dbReference>
<dbReference type="InterPro" id="IPR050679">
    <property type="entry name" value="Bact_HTH_transcr_reg"/>
</dbReference>
<gene>
    <name evidence="5" type="ORF">Afil01_08150</name>
</gene>
<dbReference type="CDD" id="cd07377">
    <property type="entry name" value="WHTH_GntR"/>
    <property type="match status" value="1"/>
</dbReference>
<organism evidence="5 6">
    <name type="scientific">Actinorhabdospora filicis</name>
    <dbReference type="NCBI Taxonomy" id="1785913"/>
    <lineage>
        <taxon>Bacteria</taxon>
        <taxon>Bacillati</taxon>
        <taxon>Actinomycetota</taxon>
        <taxon>Actinomycetes</taxon>
        <taxon>Micromonosporales</taxon>
        <taxon>Micromonosporaceae</taxon>
        <taxon>Actinorhabdospora</taxon>
    </lineage>
</organism>
<dbReference type="PANTHER" id="PTHR44846">
    <property type="entry name" value="MANNOSYL-D-GLYCERATE TRANSPORT/METABOLISM SYSTEM REPRESSOR MNGR-RELATED"/>
    <property type="match status" value="1"/>
</dbReference>
<dbReference type="SUPFAM" id="SSF64288">
    <property type="entry name" value="Chorismate lyase-like"/>
    <property type="match status" value="1"/>
</dbReference>
<accession>A0A9W6SGS2</accession>
<comment type="caution">
    <text evidence="5">The sequence shown here is derived from an EMBL/GenBank/DDBJ whole genome shotgun (WGS) entry which is preliminary data.</text>
</comment>
<dbReference type="InterPro" id="IPR000524">
    <property type="entry name" value="Tscrpt_reg_HTH_GntR"/>
</dbReference>
<evidence type="ECO:0000313" key="6">
    <source>
        <dbReference type="Proteomes" id="UP001165079"/>
    </source>
</evidence>
<dbReference type="SMART" id="SM00345">
    <property type="entry name" value="HTH_GNTR"/>
    <property type="match status" value="1"/>
</dbReference>
<dbReference type="PANTHER" id="PTHR44846:SF17">
    <property type="entry name" value="GNTR-FAMILY TRANSCRIPTIONAL REGULATOR"/>
    <property type="match status" value="1"/>
</dbReference>
<dbReference type="Gene3D" id="3.40.1410.10">
    <property type="entry name" value="Chorismate lyase-like"/>
    <property type="match status" value="1"/>
</dbReference>
<proteinExistence type="predicted"/>
<evidence type="ECO:0000313" key="5">
    <source>
        <dbReference type="EMBL" id="GLZ76008.1"/>
    </source>
</evidence>
<evidence type="ECO:0000256" key="2">
    <source>
        <dbReference type="ARBA" id="ARBA00023125"/>
    </source>
</evidence>
<dbReference type="SUPFAM" id="SSF46785">
    <property type="entry name" value="Winged helix' DNA-binding domain"/>
    <property type="match status" value="1"/>
</dbReference>